<accession>A0A0U1LRF6</accession>
<organism evidence="1 2">
    <name type="scientific">Talaromyces islandicus</name>
    <name type="common">Penicillium islandicum</name>
    <dbReference type="NCBI Taxonomy" id="28573"/>
    <lineage>
        <taxon>Eukaryota</taxon>
        <taxon>Fungi</taxon>
        <taxon>Dikarya</taxon>
        <taxon>Ascomycota</taxon>
        <taxon>Pezizomycotina</taxon>
        <taxon>Eurotiomycetes</taxon>
        <taxon>Eurotiomycetidae</taxon>
        <taxon>Eurotiales</taxon>
        <taxon>Trichocomaceae</taxon>
        <taxon>Talaromyces</taxon>
        <taxon>Talaromyces sect. Islandici</taxon>
    </lineage>
</organism>
<name>A0A0U1LRF6_TALIS</name>
<dbReference type="Proteomes" id="UP000054383">
    <property type="component" value="Unassembled WGS sequence"/>
</dbReference>
<evidence type="ECO:0000313" key="2">
    <source>
        <dbReference type="Proteomes" id="UP000054383"/>
    </source>
</evidence>
<dbReference type="AlphaFoldDB" id="A0A0U1LRF6"/>
<protein>
    <submittedName>
        <fullName evidence="1">Uncharacterized protein</fullName>
    </submittedName>
</protein>
<evidence type="ECO:0000313" key="1">
    <source>
        <dbReference type="EMBL" id="CRG85032.1"/>
    </source>
</evidence>
<sequence length="83" mass="9349">MVTCTFNGGTLKGKLGEFSPRVLLQADSAESPAAILKLNQQLIALYLWLINTQPRHFDLEESREFEFITLCDMAKYIIVPFAA</sequence>
<proteinExistence type="predicted"/>
<keyword evidence="2" id="KW-1185">Reference proteome</keyword>
<dbReference type="EMBL" id="CVMT01000002">
    <property type="protein sequence ID" value="CRG85032.1"/>
    <property type="molecule type" value="Genomic_DNA"/>
</dbReference>
<reference evidence="1 2" key="1">
    <citation type="submission" date="2015-04" db="EMBL/GenBank/DDBJ databases">
        <authorList>
            <person name="Syromyatnikov M.Y."/>
            <person name="Popov V.N."/>
        </authorList>
    </citation>
    <scope>NUCLEOTIDE SEQUENCE [LARGE SCALE GENOMIC DNA]</scope>
    <source>
        <strain evidence="1">WF-38-12</strain>
    </source>
</reference>
<gene>
    <name evidence="1" type="ORF">PISL3812_02182</name>
</gene>